<feature type="domain" description="Fibrinogen C-terminal" evidence="6">
    <location>
        <begin position="122"/>
        <end position="170"/>
    </location>
</feature>
<gene>
    <name evidence="7" type="ORF">J5X90_23135</name>
</gene>
<dbReference type="NCBIfam" id="NF040941">
    <property type="entry name" value="GGGWT_bact"/>
    <property type="match status" value="1"/>
</dbReference>
<evidence type="ECO:0000259" key="6">
    <source>
        <dbReference type="PROSITE" id="PS51406"/>
    </source>
</evidence>
<name>A0ABX7V9Y8_9GAMM</name>
<accession>A0ABX7V9Y8</accession>
<evidence type="ECO:0000256" key="5">
    <source>
        <dbReference type="SAM" id="SignalP"/>
    </source>
</evidence>
<evidence type="ECO:0000256" key="4">
    <source>
        <dbReference type="ARBA" id="ARBA00023157"/>
    </source>
</evidence>
<sequence>MEMLSTKLVATAALASVFTAQAGSIIGDNSKLEFDRVLDGQLIELETEDYVFAGKLSHFIAEKSSHVVSGNVSTQEKLIHWTATDKVTSEIRYFTGALVSDRQYAGVWFSNTGEKGDWQLKSSTPGLYASCNEILKAGVSNGDGVYDILSGGETISVYCDMTTDGGGWTLLGAYAKNTPGGKAHISEYSPGPGTEAVDPQSTWLFQGDLSPFFDVREQVACSSAGCAEGKSAYGTSMTTLELENIRYSWGYEDRASYMPTYSDVPACRRSYVSDEVVEGCMGLDKLTSATTKTVVGWQTDIHGTIDCWVARGNYASSALGSARCFHRGGPDGSRWALLWMR</sequence>
<evidence type="ECO:0000256" key="2">
    <source>
        <dbReference type="ARBA" id="ARBA00022734"/>
    </source>
</evidence>
<keyword evidence="4" id="KW-1015">Disulfide bond</keyword>
<keyword evidence="1" id="KW-0479">Metal-binding</keyword>
<dbReference type="InterPro" id="IPR036056">
    <property type="entry name" value="Fibrinogen-like_C"/>
</dbReference>
<feature type="signal peptide" evidence="5">
    <location>
        <begin position="1"/>
        <end position="22"/>
    </location>
</feature>
<dbReference type="PANTHER" id="PTHR16146:SF46">
    <property type="entry name" value="INTELECTIN-1A-RELATED"/>
    <property type="match status" value="1"/>
</dbReference>
<dbReference type="InterPro" id="IPR014716">
    <property type="entry name" value="Fibrinogen_a/b/g_C_1"/>
</dbReference>
<reference evidence="7 8" key="1">
    <citation type="submission" date="2021-03" db="EMBL/GenBank/DDBJ databases">
        <title>Complete Genome of Pseudoalteromonas viridis Strain BBR56, a new biocontrol bacterial candidate.</title>
        <authorList>
            <person name="Handayani D.P."/>
            <person name="Isnansetyo A."/>
            <person name="Istiqomah I."/>
            <person name="Jumina J."/>
        </authorList>
    </citation>
    <scope>NUCLEOTIDE SEQUENCE [LARGE SCALE GENOMIC DNA]</scope>
    <source>
        <strain evidence="7 8">BBR56</strain>
    </source>
</reference>
<dbReference type="Pfam" id="PF00147">
    <property type="entry name" value="Fibrinogen_C"/>
    <property type="match status" value="1"/>
</dbReference>
<evidence type="ECO:0000313" key="7">
    <source>
        <dbReference type="EMBL" id="QTL37733.1"/>
    </source>
</evidence>
<organism evidence="7 8">
    <name type="scientific">Pseudoalteromonas viridis</name>
    <dbReference type="NCBI Taxonomy" id="339617"/>
    <lineage>
        <taxon>Bacteria</taxon>
        <taxon>Pseudomonadati</taxon>
        <taxon>Pseudomonadota</taxon>
        <taxon>Gammaproteobacteria</taxon>
        <taxon>Alteromonadales</taxon>
        <taxon>Pseudoalteromonadaceae</taxon>
        <taxon>Pseudoalteromonas</taxon>
    </lineage>
</organism>
<dbReference type="PROSITE" id="PS51406">
    <property type="entry name" value="FIBRINOGEN_C_2"/>
    <property type="match status" value="1"/>
</dbReference>
<keyword evidence="2" id="KW-0430">Lectin</keyword>
<dbReference type="InterPro" id="IPR002181">
    <property type="entry name" value="Fibrinogen_a/b/g_C_dom"/>
</dbReference>
<dbReference type="Gene3D" id="3.90.215.10">
    <property type="entry name" value="Gamma Fibrinogen, chain A, domain 1"/>
    <property type="match status" value="1"/>
</dbReference>
<keyword evidence="3" id="KW-0106">Calcium</keyword>
<dbReference type="PANTHER" id="PTHR16146">
    <property type="entry name" value="INTELECTIN"/>
    <property type="match status" value="1"/>
</dbReference>
<dbReference type="SUPFAM" id="SSF56496">
    <property type="entry name" value="Fibrinogen C-terminal domain-like"/>
    <property type="match status" value="1"/>
</dbReference>
<dbReference type="RefSeq" id="WP_209053921.1">
    <property type="nucleotide sequence ID" value="NZ_CP072426.1"/>
</dbReference>
<keyword evidence="5" id="KW-0732">Signal</keyword>
<evidence type="ECO:0000256" key="1">
    <source>
        <dbReference type="ARBA" id="ARBA00022723"/>
    </source>
</evidence>
<proteinExistence type="predicted"/>
<keyword evidence="8" id="KW-1185">Reference proteome</keyword>
<feature type="chain" id="PRO_5046956171" description="Fibrinogen C-terminal domain-containing protein" evidence="5">
    <location>
        <begin position="23"/>
        <end position="341"/>
    </location>
</feature>
<dbReference type="EMBL" id="CP072426">
    <property type="protein sequence ID" value="QTL37733.1"/>
    <property type="molecule type" value="Genomic_DNA"/>
</dbReference>
<protein>
    <recommendedName>
        <fullName evidence="6">Fibrinogen C-terminal domain-containing protein</fullName>
    </recommendedName>
</protein>
<evidence type="ECO:0000256" key="3">
    <source>
        <dbReference type="ARBA" id="ARBA00022837"/>
    </source>
</evidence>
<evidence type="ECO:0000313" key="8">
    <source>
        <dbReference type="Proteomes" id="UP000665025"/>
    </source>
</evidence>
<dbReference type="Proteomes" id="UP000665025">
    <property type="component" value="Chromosome 2"/>
</dbReference>